<comment type="catalytic activity">
    <reaction evidence="10 11">
        <text>nicotinate beta-D-ribonucleotide + ATP + H(+) = deamido-NAD(+) + diphosphate</text>
        <dbReference type="Rhea" id="RHEA:22860"/>
        <dbReference type="ChEBI" id="CHEBI:15378"/>
        <dbReference type="ChEBI" id="CHEBI:30616"/>
        <dbReference type="ChEBI" id="CHEBI:33019"/>
        <dbReference type="ChEBI" id="CHEBI:57502"/>
        <dbReference type="ChEBI" id="CHEBI:58437"/>
        <dbReference type="EC" id="2.7.7.18"/>
    </reaction>
</comment>
<keyword evidence="9 11" id="KW-0520">NAD</keyword>
<dbReference type="PANTHER" id="PTHR39321">
    <property type="entry name" value="NICOTINATE-NUCLEOTIDE ADENYLYLTRANSFERASE-RELATED"/>
    <property type="match status" value="1"/>
</dbReference>
<accession>A0A5C6E584</accession>
<evidence type="ECO:0000313" key="13">
    <source>
        <dbReference type="EMBL" id="TWU42319.1"/>
    </source>
</evidence>
<dbReference type="InterPro" id="IPR014729">
    <property type="entry name" value="Rossmann-like_a/b/a_fold"/>
</dbReference>
<dbReference type="Gene3D" id="3.40.50.620">
    <property type="entry name" value="HUPs"/>
    <property type="match status" value="1"/>
</dbReference>
<evidence type="ECO:0000256" key="8">
    <source>
        <dbReference type="ARBA" id="ARBA00022840"/>
    </source>
</evidence>
<keyword evidence="8 11" id="KW-0067">ATP-binding</keyword>
<dbReference type="SUPFAM" id="SSF52374">
    <property type="entry name" value="Nucleotidylyl transferase"/>
    <property type="match status" value="1"/>
</dbReference>
<dbReference type="RefSeq" id="WP_146524407.1">
    <property type="nucleotide sequence ID" value="NZ_SJPV01000001.1"/>
</dbReference>
<keyword evidence="7 11" id="KW-0547">Nucleotide-binding</keyword>
<keyword evidence="14" id="KW-1185">Reference proteome</keyword>
<evidence type="ECO:0000313" key="14">
    <source>
        <dbReference type="Proteomes" id="UP000319143"/>
    </source>
</evidence>
<comment type="function">
    <text evidence="1 11">Catalyzes the reversible adenylation of nicotinate mononucleotide (NaMN) to nicotinic acid adenine dinucleotide (NaAD).</text>
</comment>
<evidence type="ECO:0000256" key="6">
    <source>
        <dbReference type="ARBA" id="ARBA00022695"/>
    </source>
</evidence>
<dbReference type="PANTHER" id="PTHR39321:SF3">
    <property type="entry name" value="PHOSPHOPANTETHEINE ADENYLYLTRANSFERASE"/>
    <property type="match status" value="1"/>
</dbReference>
<comment type="pathway">
    <text evidence="2 11">Cofactor biosynthesis; NAD(+) biosynthesis; deamido-NAD(+) from nicotinate D-ribonucleotide: step 1/1.</text>
</comment>
<dbReference type="EC" id="2.7.7.18" evidence="11"/>
<dbReference type="CDD" id="cd02165">
    <property type="entry name" value="NMNAT"/>
    <property type="match status" value="1"/>
</dbReference>
<evidence type="ECO:0000256" key="4">
    <source>
        <dbReference type="ARBA" id="ARBA00022642"/>
    </source>
</evidence>
<dbReference type="Pfam" id="PF01467">
    <property type="entry name" value="CTP_transf_like"/>
    <property type="match status" value="1"/>
</dbReference>
<dbReference type="GO" id="GO:0005524">
    <property type="term" value="F:ATP binding"/>
    <property type="evidence" value="ECO:0007669"/>
    <property type="project" value="UniProtKB-KW"/>
</dbReference>
<dbReference type="InterPro" id="IPR004821">
    <property type="entry name" value="Cyt_trans-like"/>
</dbReference>
<evidence type="ECO:0000256" key="11">
    <source>
        <dbReference type="HAMAP-Rule" id="MF_00244"/>
    </source>
</evidence>
<comment type="similarity">
    <text evidence="3 11">Belongs to the NadD family.</text>
</comment>
<keyword evidence="6 11" id="KW-0548">Nucleotidyltransferase</keyword>
<dbReference type="GO" id="GO:0004515">
    <property type="term" value="F:nicotinate-nucleotide adenylyltransferase activity"/>
    <property type="evidence" value="ECO:0007669"/>
    <property type="project" value="UniProtKB-UniRule"/>
</dbReference>
<sequence length="204" mass="23098">MRIGLFGGSFDPVHLGHLWIAESAIESLGLDQVRWIPAALSPLKPNGPVASDQDRLEMLRLAISGSEKHVIDDREVRRGDVSYTVDTVVQLQSEFPIDDFYLIIGSDSLATIRQWYQSRKLLEKILLAVVQRGGEEQLDFSVLDRVATPQRIEEIGRHTIKMPVIEISSREIRERVAQGRSIRYRVPRSVEALIDAKNLYVPQS</sequence>
<proteinExistence type="inferred from homology"/>
<keyword evidence="4 11" id="KW-0662">Pyridine nucleotide biosynthesis</keyword>
<dbReference type="NCBIfam" id="NF000840">
    <property type="entry name" value="PRK00071.1-3"/>
    <property type="match status" value="1"/>
</dbReference>
<organism evidence="13 14">
    <name type="scientific">Novipirellula artificiosorum</name>
    <dbReference type="NCBI Taxonomy" id="2528016"/>
    <lineage>
        <taxon>Bacteria</taxon>
        <taxon>Pseudomonadati</taxon>
        <taxon>Planctomycetota</taxon>
        <taxon>Planctomycetia</taxon>
        <taxon>Pirellulales</taxon>
        <taxon>Pirellulaceae</taxon>
        <taxon>Novipirellula</taxon>
    </lineage>
</organism>
<dbReference type="OrthoDB" id="5295945at2"/>
<dbReference type="InterPro" id="IPR005248">
    <property type="entry name" value="NadD/NMNAT"/>
</dbReference>
<protein>
    <recommendedName>
        <fullName evidence="11">Probable nicotinate-nucleotide adenylyltransferase</fullName>
        <ecNumber evidence="11">2.7.7.18</ecNumber>
    </recommendedName>
    <alternativeName>
        <fullName evidence="11">Deamido-NAD(+) diphosphorylase</fullName>
    </alternativeName>
    <alternativeName>
        <fullName evidence="11">Deamido-NAD(+) pyrophosphorylase</fullName>
    </alternativeName>
    <alternativeName>
        <fullName evidence="11">Nicotinate mononucleotide adenylyltransferase</fullName>
        <shortName evidence="11">NaMN adenylyltransferase</shortName>
    </alternativeName>
</protein>
<dbReference type="Proteomes" id="UP000319143">
    <property type="component" value="Unassembled WGS sequence"/>
</dbReference>
<dbReference type="GO" id="GO:0009435">
    <property type="term" value="P:NAD+ biosynthetic process"/>
    <property type="evidence" value="ECO:0007669"/>
    <property type="project" value="UniProtKB-UniRule"/>
</dbReference>
<dbReference type="UniPathway" id="UPA00253">
    <property type="reaction ID" value="UER00332"/>
</dbReference>
<evidence type="ECO:0000256" key="7">
    <source>
        <dbReference type="ARBA" id="ARBA00022741"/>
    </source>
</evidence>
<evidence type="ECO:0000259" key="12">
    <source>
        <dbReference type="Pfam" id="PF01467"/>
    </source>
</evidence>
<comment type="caution">
    <text evidence="13">The sequence shown here is derived from an EMBL/GenBank/DDBJ whole genome shotgun (WGS) entry which is preliminary data.</text>
</comment>
<dbReference type="AlphaFoldDB" id="A0A5C6E584"/>
<dbReference type="HAMAP" id="MF_00244">
    <property type="entry name" value="NaMN_adenylyltr"/>
    <property type="match status" value="1"/>
</dbReference>
<reference evidence="13 14" key="1">
    <citation type="submission" date="2019-02" db="EMBL/GenBank/DDBJ databases">
        <title>Deep-cultivation of Planctomycetes and their phenomic and genomic characterization uncovers novel biology.</title>
        <authorList>
            <person name="Wiegand S."/>
            <person name="Jogler M."/>
            <person name="Boedeker C."/>
            <person name="Pinto D."/>
            <person name="Vollmers J."/>
            <person name="Rivas-Marin E."/>
            <person name="Kohn T."/>
            <person name="Peeters S.H."/>
            <person name="Heuer A."/>
            <person name="Rast P."/>
            <person name="Oberbeckmann S."/>
            <person name="Bunk B."/>
            <person name="Jeske O."/>
            <person name="Meyerdierks A."/>
            <person name="Storesund J.E."/>
            <person name="Kallscheuer N."/>
            <person name="Luecker S."/>
            <person name="Lage O.M."/>
            <person name="Pohl T."/>
            <person name="Merkel B.J."/>
            <person name="Hornburger P."/>
            <person name="Mueller R.-W."/>
            <person name="Bruemmer F."/>
            <person name="Labrenz M."/>
            <person name="Spormann A.M."/>
            <person name="Op Den Camp H."/>
            <person name="Overmann J."/>
            <person name="Amann R."/>
            <person name="Jetten M.S.M."/>
            <person name="Mascher T."/>
            <person name="Medema M.H."/>
            <person name="Devos D.P."/>
            <person name="Kaster A.-K."/>
            <person name="Ovreas L."/>
            <person name="Rohde M."/>
            <person name="Galperin M.Y."/>
            <person name="Jogler C."/>
        </authorList>
    </citation>
    <scope>NUCLEOTIDE SEQUENCE [LARGE SCALE GENOMIC DNA]</scope>
    <source>
        <strain evidence="13 14">Poly41</strain>
    </source>
</reference>
<dbReference type="NCBIfam" id="TIGR00125">
    <property type="entry name" value="cyt_tran_rel"/>
    <property type="match status" value="1"/>
</dbReference>
<evidence type="ECO:0000256" key="9">
    <source>
        <dbReference type="ARBA" id="ARBA00023027"/>
    </source>
</evidence>
<gene>
    <name evidence="11 13" type="primary">nadD</name>
    <name evidence="13" type="ORF">Poly41_06150</name>
</gene>
<dbReference type="NCBIfam" id="TIGR00482">
    <property type="entry name" value="nicotinate (nicotinamide) nucleotide adenylyltransferase"/>
    <property type="match status" value="1"/>
</dbReference>
<evidence type="ECO:0000256" key="10">
    <source>
        <dbReference type="ARBA" id="ARBA00048721"/>
    </source>
</evidence>
<dbReference type="EMBL" id="SJPV01000001">
    <property type="protein sequence ID" value="TWU42319.1"/>
    <property type="molecule type" value="Genomic_DNA"/>
</dbReference>
<feature type="domain" description="Cytidyltransferase-like" evidence="12">
    <location>
        <begin position="5"/>
        <end position="175"/>
    </location>
</feature>
<evidence type="ECO:0000256" key="1">
    <source>
        <dbReference type="ARBA" id="ARBA00002324"/>
    </source>
</evidence>
<evidence type="ECO:0000256" key="5">
    <source>
        <dbReference type="ARBA" id="ARBA00022679"/>
    </source>
</evidence>
<evidence type="ECO:0000256" key="3">
    <source>
        <dbReference type="ARBA" id="ARBA00009014"/>
    </source>
</evidence>
<keyword evidence="5 11" id="KW-0808">Transferase</keyword>
<name>A0A5C6E584_9BACT</name>
<evidence type="ECO:0000256" key="2">
    <source>
        <dbReference type="ARBA" id="ARBA00005019"/>
    </source>
</evidence>